<dbReference type="EMBL" id="JH600070">
    <property type="protein sequence ID" value="EIJ44359.1"/>
    <property type="molecule type" value="Genomic_DNA"/>
</dbReference>
<evidence type="ECO:0000256" key="2">
    <source>
        <dbReference type="ARBA" id="ARBA00022694"/>
    </source>
</evidence>
<keyword evidence="2 4" id="KW-0819">tRNA processing</keyword>
<dbReference type="InterPro" id="IPR042214">
    <property type="entry name" value="TruD_catalytic"/>
</dbReference>
<gene>
    <name evidence="4" type="primary">truD</name>
    <name evidence="6" type="ORF">BegalDRAFT_3551</name>
</gene>
<dbReference type="PANTHER" id="PTHR47811">
    <property type="entry name" value="TRNA PSEUDOURIDINE SYNTHASE D"/>
    <property type="match status" value="1"/>
</dbReference>
<evidence type="ECO:0000313" key="7">
    <source>
        <dbReference type="Proteomes" id="UP000005744"/>
    </source>
</evidence>
<dbReference type="InterPro" id="IPR001656">
    <property type="entry name" value="PsdUridine_synth_TruD"/>
</dbReference>
<keyword evidence="3 4" id="KW-0413">Isomerase</keyword>
<dbReference type="GO" id="GO:0160150">
    <property type="term" value="F:tRNA pseudouridine(13) synthase activity"/>
    <property type="evidence" value="ECO:0007669"/>
    <property type="project" value="UniProtKB-EC"/>
</dbReference>
<dbReference type="PROSITE" id="PS50984">
    <property type="entry name" value="TRUD"/>
    <property type="match status" value="1"/>
</dbReference>
<dbReference type="Gene3D" id="3.30.2340.10">
    <property type="entry name" value="TruD, insertion domain"/>
    <property type="match status" value="1"/>
</dbReference>
<dbReference type="OrthoDB" id="1550679at2"/>
<feature type="domain" description="TRUD" evidence="5">
    <location>
        <begin position="159"/>
        <end position="310"/>
    </location>
</feature>
<comment type="function">
    <text evidence="4">Responsible for synthesis of pseudouridine from uracil-13 in transfer RNAs.</text>
</comment>
<dbReference type="Gene3D" id="3.30.2350.20">
    <property type="entry name" value="TruD, catalytic domain"/>
    <property type="match status" value="1"/>
</dbReference>
<reference evidence="6 7" key="1">
    <citation type="submission" date="2011-11" db="EMBL/GenBank/DDBJ databases">
        <title>Improved High-Quality Draft sequence of Beggiatoa alba B18lD.</title>
        <authorList>
            <consortium name="US DOE Joint Genome Institute"/>
            <person name="Lucas S."/>
            <person name="Han J."/>
            <person name="Lapidus A."/>
            <person name="Cheng J.-F."/>
            <person name="Goodwin L."/>
            <person name="Pitluck S."/>
            <person name="Peters L."/>
            <person name="Mikhailova N."/>
            <person name="Held B."/>
            <person name="Detter J.C."/>
            <person name="Han C."/>
            <person name="Tapia R."/>
            <person name="Land M."/>
            <person name="Hauser L."/>
            <person name="Kyrpides N."/>
            <person name="Ivanova N."/>
            <person name="Pagani I."/>
            <person name="Samuel K."/>
            <person name="Teske A."/>
            <person name="Mueller J."/>
            <person name="Woyke T."/>
        </authorList>
    </citation>
    <scope>NUCLEOTIDE SEQUENCE [LARGE SCALE GENOMIC DNA]</scope>
    <source>
        <strain evidence="6 7">B18LD</strain>
    </source>
</reference>
<accession>I3CL66</accession>
<comment type="catalytic activity">
    <reaction evidence="4">
        <text>uridine(13) in tRNA = pseudouridine(13) in tRNA</text>
        <dbReference type="Rhea" id="RHEA:42540"/>
        <dbReference type="Rhea" id="RHEA-COMP:10105"/>
        <dbReference type="Rhea" id="RHEA-COMP:10106"/>
        <dbReference type="ChEBI" id="CHEBI:65314"/>
        <dbReference type="ChEBI" id="CHEBI:65315"/>
        <dbReference type="EC" id="5.4.99.27"/>
    </reaction>
</comment>
<evidence type="ECO:0000256" key="4">
    <source>
        <dbReference type="HAMAP-Rule" id="MF_01082"/>
    </source>
</evidence>
<dbReference type="AlphaFoldDB" id="I3CL66"/>
<dbReference type="eggNOG" id="COG0585">
    <property type="taxonomic scope" value="Bacteria"/>
</dbReference>
<protein>
    <recommendedName>
        <fullName evidence="4">tRNA pseudouridine synthase D</fullName>
        <ecNumber evidence="4">5.4.99.27</ecNumber>
    </recommendedName>
    <alternativeName>
        <fullName evidence="4">tRNA pseudouridine(13) synthase</fullName>
    </alternativeName>
    <alternativeName>
        <fullName evidence="4">tRNA pseudouridylate synthase D</fullName>
    </alternativeName>
    <alternativeName>
        <fullName evidence="4">tRNA-uridine isomerase D</fullName>
    </alternativeName>
</protein>
<dbReference type="STRING" id="395493.BegalDRAFT_3551"/>
<dbReference type="EC" id="5.4.99.27" evidence="4"/>
<organism evidence="6 7">
    <name type="scientific">Beggiatoa alba B18LD</name>
    <dbReference type="NCBI Taxonomy" id="395493"/>
    <lineage>
        <taxon>Bacteria</taxon>
        <taxon>Pseudomonadati</taxon>
        <taxon>Pseudomonadota</taxon>
        <taxon>Gammaproteobacteria</taxon>
        <taxon>Thiotrichales</taxon>
        <taxon>Thiotrichaceae</taxon>
        <taxon>Beggiatoa</taxon>
    </lineage>
</organism>
<sequence>MLITLPDFAYLLGVPTATARLRVIPEDFQVIETLSFEPSGTGEHVFLQIRKRNTNTDWLARQLAQFANVKSLAVSYAGLKDRHAVTTQWFSIHLAGQAGDKLNWQTLNNETVQVLQQTRHERKLRRGALRDNQFILCLRDVTGDHQDLENRLTQLAAQGVPNYFGEQRFGHNHHNLQQAGTILLEHASVADRHQRGLYLSAARSFLFNCILSERVSRRLWNQAMIGDVMQLAGSHSVFPIKEIEADIIQRLQMFDLHPAAPLWGKGENLATADALALMQTVLAPYSGWCDGLIREDLTLEWRNLRLVVNDLQWTWLDATTLQLRFHLPAGSYATTVLRELVISEEYSFEN</sequence>
<dbReference type="GO" id="GO:0031119">
    <property type="term" value="P:tRNA pseudouridine synthesis"/>
    <property type="evidence" value="ECO:0007669"/>
    <property type="project" value="UniProtKB-UniRule"/>
</dbReference>
<keyword evidence="7" id="KW-1185">Reference proteome</keyword>
<dbReference type="GO" id="GO:0005829">
    <property type="term" value="C:cytosol"/>
    <property type="evidence" value="ECO:0007669"/>
    <property type="project" value="TreeGrafter"/>
</dbReference>
<evidence type="ECO:0000256" key="1">
    <source>
        <dbReference type="ARBA" id="ARBA00007953"/>
    </source>
</evidence>
<name>I3CL66_9GAMM</name>
<dbReference type="InterPro" id="IPR050170">
    <property type="entry name" value="TruD_pseudoU_synthase"/>
</dbReference>
<dbReference type="HOGENOM" id="CLU_005281_4_0_6"/>
<dbReference type="InterPro" id="IPR020119">
    <property type="entry name" value="PsdUridine_synth_TruD_CS"/>
</dbReference>
<evidence type="ECO:0000259" key="5">
    <source>
        <dbReference type="PROSITE" id="PS50984"/>
    </source>
</evidence>
<comment type="similarity">
    <text evidence="1 4">Belongs to the pseudouridine synthase TruD family.</text>
</comment>
<dbReference type="Pfam" id="PF01142">
    <property type="entry name" value="TruD"/>
    <property type="match status" value="2"/>
</dbReference>
<dbReference type="GO" id="GO:0003723">
    <property type="term" value="F:RNA binding"/>
    <property type="evidence" value="ECO:0007669"/>
    <property type="project" value="InterPro"/>
</dbReference>
<dbReference type="InterPro" id="IPR011760">
    <property type="entry name" value="PsdUridine_synth_TruD_insert"/>
</dbReference>
<dbReference type="NCBIfam" id="NF002153">
    <property type="entry name" value="PRK00984.1-2"/>
    <property type="match status" value="1"/>
</dbReference>
<dbReference type="PANTHER" id="PTHR47811:SF1">
    <property type="entry name" value="TRNA PSEUDOURIDINE SYNTHASE D"/>
    <property type="match status" value="1"/>
</dbReference>
<proteinExistence type="inferred from homology"/>
<dbReference type="InterPro" id="IPR043165">
    <property type="entry name" value="TruD_insert_sf"/>
</dbReference>
<dbReference type="Proteomes" id="UP000005744">
    <property type="component" value="Unassembled WGS sequence"/>
</dbReference>
<evidence type="ECO:0000256" key="3">
    <source>
        <dbReference type="ARBA" id="ARBA00023235"/>
    </source>
</evidence>
<dbReference type="SUPFAM" id="SSF55120">
    <property type="entry name" value="Pseudouridine synthase"/>
    <property type="match status" value="1"/>
</dbReference>
<feature type="active site" description="Nucleophile" evidence="4">
    <location>
        <position position="81"/>
    </location>
</feature>
<dbReference type="HAMAP" id="MF_01082">
    <property type="entry name" value="TruD"/>
    <property type="match status" value="1"/>
</dbReference>
<dbReference type="CDD" id="cd02575">
    <property type="entry name" value="PseudoU_synth_EcTruD"/>
    <property type="match status" value="1"/>
</dbReference>
<dbReference type="PROSITE" id="PS01268">
    <property type="entry name" value="UPF0024"/>
    <property type="match status" value="1"/>
</dbReference>
<dbReference type="InterPro" id="IPR020103">
    <property type="entry name" value="PsdUridine_synth_cat_dom_sf"/>
</dbReference>
<dbReference type="RefSeq" id="WP_002692366.1">
    <property type="nucleotide sequence ID" value="NZ_JH600070.1"/>
</dbReference>
<evidence type="ECO:0000313" key="6">
    <source>
        <dbReference type="EMBL" id="EIJ44359.1"/>
    </source>
</evidence>
<dbReference type="NCBIfam" id="TIGR00094">
    <property type="entry name" value="tRNA_TruD_broad"/>
    <property type="match status" value="1"/>
</dbReference>